<dbReference type="Pfam" id="PF13360">
    <property type="entry name" value="PQQ_2"/>
    <property type="match status" value="1"/>
</dbReference>
<evidence type="ECO:0000313" key="2">
    <source>
        <dbReference type="EMBL" id="PLW66853.1"/>
    </source>
</evidence>
<dbReference type="Proteomes" id="UP000235005">
    <property type="component" value="Unassembled WGS sequence"/>
</dbReference>
<dbReference type="RefSeq" id="WP_101519071.1">
    <property type="nucleotide sequence ID" value="NZ_PKUS01000045.1"/>
</dbReference>
<dbReference type="SUPFAM" id="SSF82171">
    <property type="entry name" value="DPP6 N-terminal domain-like"/>
    <property type="match status" value="1"/>
</dbReference>
<dbReference type="InterPro" id="IPR002372">
    <property type="entry name" value="PQQ_rpt_dom"/>
</dbReference>
<dbReference type="AlphaFoldDB" id="A0A2N5WX85"/>
<evidence type="ECO:0000313" key="3">
    <source>
        <dbReference type="Proteomes" id="UP000235005"/>
    </source>
</evidence>
<dbReference type="EMBL" id="PKUS01000045">
    <property type="protein sequence ID" value="PLW66853.1"/>
    <property type="molecule type" value="Genomic_DNA"/>
</dbReference>
<dbReference type="Gene3D" id="2.130.10.10">
    <property type="entry name" value="YVTN repeat-like/Quinoprotein amine dehydrogenase"/>
    <property type="match status" value="1"/>
</dbReference>
<feature type="domain" description="Pyrrolo-quinoline quinone repeat" evidence="1">
    <location>
        <begin position="427"/>
        <end position="644"/>
    </location>
</feature>
<keyword evidence="3" id="KW-1185">Reference proteome</keyword>
<proteinExistence type="predicted"/>
<protein>
    <recommendedName>
        <fullName evidence="1">Pyrrolo-quinoline quinone repeat domain-containing protein</fullName>
    </recommendedName>
</protein>
<gene>
    <name evidence="2" type="ORF">C0039_19740</name>
</gene>
<reference evidence="2 3" key="1">
    <citation type="submission" date="2018-01" db="EMBL/GenBank/DDBJ databases">
        <title>The draft genome sequence of Halioglobus lutimaris HF004.</title>
        <authorList>
            <person name="Du Z.-J."/>
            <person name="Shi M.-J."/>
        </authorList>
    </citation>
    <scope>NUCLEOTIDE SEQUENCE [LARGE SCALE GENOMIC DNA]</scope>
    <source>
        <strain evidence="2 3">HF004</strain>
    </source>
</reference>
<organism evidence="2 3">
    <name type="scientific">Pseudohalioglobus lutimaris</name>
    <dbReference type="NCBI Taxonomy" id="1737061"/>
    <lineage>
        <taxon>Bacteria</taxon>
        <taxon>Pseudomonadati</taxon>
        <taxon>Pseudomonadota</taxon>
        <taxon>Gammaproteobacteria</taxon>
        <taxon>Cellvibrionales</taxon>
        <taxon>Halieaceae</taxon>
        <taxon>Pseudohalioglobus</taxon>
    </lineage>
</organism>
<dbReference type="InterPro" id="IPR015943">
    <property type="entry name" value="WD40/YVTN_repeat-like_dom_sf"/>
</dbReference>
<evidence type="ECO:0000259" key="1">
    <source>
        <dbReference type="Pfam" id="PF13360"/>
    </source>
</evidence>
<comment type="caution">
    <text evidence="2">The sequence shown here is derived from an EMBL/GenBank/DDBJ whole genome shotgun (WGS) entry which is preliminary data.</text>
</comment>
<name>A0A2N5WX85_9GAMM</name>
<accession>A0A2N5WX85</accession>
<sequence>MTIQVHPLGPLAGHTRFMAYRAAAIVVMAYLLSACADNSDSVQLPPGPETPIEFALQVTFPLAGSFTGGVDQLSVSGTLEDIAGGDIQADDIAAFEVNGVTPVLDLPAGRWNAVIPAQQGGFDITAVVESLSGRQDSDNLRVVNKAEPLDYDMINVTEDGNTLYVMDRDYGGTLRRIELATLGETQVITDPDAEDSIWAFTGIRTDAAAHTAYLFGQTGEAFTGPAQAFSVDLAEGRAQARGNLPLARGQFEEYPDFDLDEQGQRIVFSFRGDLENEFGDECRLVTLDLVSGETNTLLSEYSLTGSPGEFVASLCPGAVVADAANNRAIVAAEFRDQRLVEKSDFNGIYAYDLQTGERSTIADDIRGSGPPLAEPSRLFSTRANNHVLALDPSGILEVNTVTGDRTMRLADPLLPPDVTDMTYDETNDRLLLASNNNTISALSLETGELAELLRFSRAVGTGPDIGYPAVSVMDHTNQRLLVLESRQNVLIEIDLNTLERKVLAADLGVNDSFRMEISAATLNENGSRLYYAIDKTFIRQTPRSDINVVNLQTGQVERVSSNNLTSGPELKRTRSISLDAARELLYLTGDYYRPARPGVLSVDIATGTRNLLSSNTQGPDQVGKAFSAHLYDSTEDRLIAVTREGAITAINLVNGSRQTLVPLSPGQKALFRNFISWDSEANSVLVLGHYSESYRTDLMSINLLNGERQVVREEVYNFAFDKSRSLFFTLRENRNARPTQKVVALDRYSAGEAVVAHPE</sequence>